<name>A0ABU2L9T5_9ACTN</name>
<dbReference type="RefSeq" id="WP_311630928.1">
    <property type="nucleotide sequence ID" value="NZ_JAVREN010000017.1"/>
</dbReference>
<dbReference type="InterPro" id="IPR005650">
    <property type="entry name" value="BlaI_family"/>
</dbReference>
<evidence type="ECO:0000256" key="4">
    <source>
        <dbReference type="ARBA" id="ARBA00023163"/>
    </source>
</evidence>
<keyword evidence="2" id="KW-0805">Transcription regulation</keyword>
<dbReference type="EMBL" id="JAVREN010000017">
    <property type="protein sequence ID" value="MDT0307973.1"/>
    <property type="molecule type" value="Genomic_DNA"/>
</dbReference>
<dbReference type="InterPro" id="IPR036388">
    <property type="entry name" value="WH-like_DNA-bd_sf"/>
</dbReference>
<dbReference type="Pfam" id="PF03965">
    <property type="entry name" value="Penicillinase_R"/>
    <property type="match status" value="1"/>
</dbReference>
<keyword evidence="4" id="KW-0804">Transcription</keyword>
<keyword evidence="7" id="KW-1185">Reference proteome</keyword>
<dbReference type="InterPro" id="IPR036390">
    <property type="entry name" value="WH_DNA-bd_sf"/>
</dbReference>
<comment type="similarity">
    <text evidence="1">Belongs to the BlaI transcriptional regulatory family.</text>
</comment>
<dbReference type="SUPFAM" id="SSF46785">
    <property type="entry name" value="Winged helix' DNA-binding domain"/>
    <property type="match status" value="1"/>
</dbReference>
<gene>
    <name evidence="6" type="ORF">RM780_13500</name>
</gene>
<evidence type="ECO:0000313" key="7">
    <source>
        <dbReference type="Proteomes" id="UP001183388"/>
    </source>
</evidence>
<sequence>MSDQDGRPGAGRGPAGSRRGQGELEALVLTALRAAPGPVTAAWVQERLGGTPALTTVITILTRLLSKEAVTRERSGRAFLWRATADVPGLAALRMRRVLDREADREAVLTSFVSALPPDDERTLRELLGQPDPPAEE</sequence>
<evidence type="ECO:0000256" key="5">
    <source>
        <dbReference type="SAM" id="MobiDB-lite"/>
    </source>
</evidence>
<dbReference type="Proteomes" id="UP001183388">
    <property type="component" value="Unassembled WGS sequence"/>
</dbReference>
<proteinExistence type="inferred from homology"/>
<dbReference type="Gene3D" id="1.10.10.10">
    <property type="entry name" value="Winged helix-like DNA-binding domain superfamily/Winged helix DNA-binding domain"/>
    <property type="match status" value="1"/>
</dbReference>
<evidence type="ECO:0000256" key="2">
    <source>
        <dbReference type="ARBA" id="ARBA00023015"/>
    </source>
</evidence>
<accession>A0ABU2L9T5</accession>
<protein>
    <submittedName>
        <fullName evidence="6">BlaI/MecI/CopY family transcriptional regulator</fullName>
    </submittedName>
</protein>
<organism evidence="6 7">
    <name type="scientific">Streptomyces boetiae</name>
    <dbReference type="NCBI Taxonomy" id="3075541"/>
    <lineage>
        <taxon>Bacteria</taxon>
        <taxon>Bacillati</taxon>
        <taxon>Actinomycetota</taxon>
        <taxon>Actinomycetes</taxon>
        <taxon>Kitasatosporales</taxon>
        <taxon>Streptomycetaceae</taxon>
        <taxon>Streptomyces</taxon>
    </lineage>
</organism>
<evidence type="ECO:0000256" key="1">
    <source>
        <dbReference type="ARBA" id="ARBA00011046"/>
    </source>
</evidence>
<evidence type="ECO:0000256" key="3">
    <source>
        <dbReference type="ARBA" id="ARBA00023125"/>
    </source>
</evidence>
<evidence type="ECO:0000313" key="6">
    <source>
        <dbReference type="EMBL" id="MDT0307973.1"/>
    </source>
</evidence>
<reference evidence="7" key="1">
    <citation type="submission" date="2023-07" db="EMBL/GenBank/DDBJ databases">
        <title>30 novel species of actinomycetes from the DSMZ collection.</title>
        <authorList>
            <person name="Nouioui I."/>
        </authorList>
    </citation>
    <scope>NUCLEOTIDE SEQUENCE [LARGE SCALE GENOMIC DNA]</scope>
    <source>
        <strain evidence="7">DSM 44917</strain>
    </source>
</reference>
<keyword evidence="3" id="KW-0238">DNA-binding</keyword>
<feature type="region of interest" description="Disordered" evidence="5">
    <location>
        <begin position="1"/>
        <end position="20"/>
    </location>
</feature>
<comment type="caution">
    <text evidence="6">The sequence shown here is derived from an EMBL/GenBank/DDBJ whole genome shotgun (WGS) entry which is preliminary data.</text>
</comment>